<feature type="region of interest" description="Disordered" evidence="1">
    <location>
        <begin position="602"/>
        <end position="639"/>
    </location>
</feature>
<feature type="compositionally biased region" description="Low complexity" evidence="1">
    <location>
        <begin position="607"/>
        <end position="619"/>
    </location>
</feature>
<sequence>MIPEDRMPTPQDDDRRDLPGPQPQGQDLPADDAPAAETERPTDAAEAPVTDTGRPTDAEGWTRMHPLTPWVKSWTFLAVMLFFVGREFVEEWVDSVFGAGRRGGDSGSGGSGPDSIMDLLPAIGIAAGVILLLGVVFFLSWWFRRFRLTDSEVQLREGWLFRKNRQMRYDRLQAVDLQHPLIPRLFGLAAVKVEAADGGDTALELSFLKKDRAEQVRREILDHASGVADYRAEQAQPADGLPAEGASAPGPLPDDGTAPAASGSPDTVVPAGQPMLRDRDEGVLMLKVPPGRLVGSVMLSDSGPLATLIGFAGFLGAAGLFVGLMPEAWLGDGETRWSIIGLGAAGFAVPLLFAIVTSTWSGLNKGWGFTVRHSRDGLKLRYGLTETNSQTVPPGRVQGVTIRQSLLWRPLGWYQVRVQVAGYGTGVDSERSLVLPVGPWEDVLRVLTIVSPEPGVAEGAAAELSPAELMHVALHGDLTDGGFTHIPRRARAWFTWFTWRRTGFLTTSRLLLVRGGRFARRLEVAEHERIQDLRIDAGPVQRRLRVADVAVHLAGGKQVTVKAQDRAAAEKLFQHESQIAAVARRLKDRDQWMTPEELERFERQLQPAGAGAAAPAPAAQDPGRLPSAQAGPTPTKETP</sequence>
<evidence type="ECO:0000313" key="4">
    <source>
        <dbReference type="EMBL" id="SJN30399.1"/>
    </source>
</evidence>
<feature type="domain" description="YdbS-like PH" evidence="3">
    <location>
        <begin position="141"/>
        <end position="220"/>
    </location>
</feature>
<keyword evidence="2" id="KW-0472">Membrane</keyword>
<feature type="transmembrane region" description="Helical" evidence="2">
    <location>
        <begin position="337"/>
        <end position="356"/>
    </location>
</feature>
<feature type="region of interest" description="Disordered" evidence="1">
    <location>
        <begin position="234"/>
        <end position="274"/>
    </location>
</feature>
<dbReference type="EMBL" id="FUKP01000056">
    <property type="protein sequence ID" value="SJN30399.1"/>
    <property type="molecule type" value="Genomic_DNA"/>
</dbReference>
<keyword evidence="2 4" id="KW-0812">Transmembrane</keyword>
<feature type="domain" description="YdbS-like PH" evidence="3">
    <location>
        <begin position="367"/>
        <end position="427"/>
    </location>
</feature>
<feature type="compositionally biased region" description="Low complexity" evidence="1">
    <location>
        <begin position="23"/>
        <end position="36"/>
    </location>
</feature>
<keyword evidence="2" id="KW-1133">Transmembrane helix</keyword>
<gene>
    <name evidence="4" type="ORF">FM125_08070</name>
</gene>
<feature type="transmembrane region" description="Helical" evidence="2">
    <location>
        <begin position="305"/>
        <end position="325"/>
    </location>
</feature>
<accession>A0A1R4JEI8</accession>
<reference evidence="4 5" key="1">
    <citation type="submission" date="2017-02" db="EMBL/GenBank/DDBJ databases">
        <authorList>
            <person name="Peterson S.W."/>
        </authorList>
    </citation>
    <scope>NUCLEOTIDE SEQUENCE [LARGE SCALE GENOMIC DNA]</scope>
    <source>
        <strain evidence="4 5">2B3F</strain>
    </source>
</reference>
<evidence type="ECO:0000256" key="1">
    <source>
        <dbReference type="SAM" id="MobiDB-lite"/>
    </source>
</evidence>
<evidence type="ECO:0000256" key="2">
    <source>
        <dbReference type="SAM" id="Phobius"/>
    </source>
</evidence>
<organism evidence="4 5">
    <name type="scientific">Micrococcus lylae</name>
    <dbReference type="NCBI Taxonomy" id="1273"/>
    <lineage>
        <taxon>Bacteria</taxon>
        <taxon>Bacillati</taxon>
        <taxon>Actinomycetota</taxon>
        <taxon>Actinomycetes</taxon>
        <taxon>Micrococcales</taxon>
        <taxon>Micrococcaceae</taxon>
        <taxon>Micrococcus</taxon>
    </lineage>
</organism>
<name>A0A1R4JEI8_9MICC</name>
<feature type="transmembrane region" description="Helical" evidence="2">
    <location>
        <begin position="119"/>
        <end position="143"/>
    </location>
</feature>
<dbReference type="PANTHER" id="PTHR34473">
    <property type="entry name" value="UPF0699 TRANSMEMBRANE PROTEIN YDBS"/>
    <property type="match status" value="1"/>
</dbReference>
<evidence type="ECO:0000313" key="5">
    <source>
        <dbReference type="Proteomes" id="UP000196230"/>
    </source>
</evidence>
<proteinExistence type="predicted"/>
<dbReference type="Proteomes" id="UP000196230">
    <property type="component" value="Unassembled WGS sequence"/>
</dbReference>
<feature type="domain" description="YdbS-like PH" evidence="3">
    <location>
        <begin position="499"/>
        <end position="574"/>
    </location>
</feature>
<feature type="compositionally biased region" description="Basic and acidic residues" evidence="1">
    <location>
        <begin position="1"/>
        <end position="18"/>
    </location>
</feature>
<protein>
    <submittedName>
        <fullName evidence="4">Transmembrane protein, distant homology with ydbT</fullName>
    </submittedName>
</protein>
<feature type="compositionally biased region" description="Polar residues" evidence="1">
    <location>
        <begin position="630"/>
        <end position="639"/>
    </location>
</feature>
<dbReference type="Pfam" id="PF03703">
    <property type="entry name" value="bPH_2"/>
    <property type="match status" value="3"/>
</dbReference>
<dbReference type="AlphaFoldDB" id="A0A1R4JEI8"/>
<evidence type="ECO:0000259" key="3">
    <source>
        <dbReference type="Pfam" id="PF03703"/>
    </source>
</evidence>
<feature type="region of interest" description="Disordered" evidence="1">
    <location>
        <begin position="1"/>
        <end position="62"/>
    </location>
</feature>
<dbReference type="InterPro" id="IPR005182">
    <property type="entry name" value="YdbS-like_PH"/>
</dbReference>
<dbReference type="PANTHER" id="PTHR34473:SF2">
    <property type="entry name" value="UPF0699 TRANSMEMBRANE PROTEIN YDBT"/>
    <property type="match status" value="1"/>
</dbReference>